<dbReference type="Pfam" id="PF17919">
    <property type="entry name" value="RT_RNaseH_2"/>
    <property type="match status" value="1"/>
</dbReference>
<dbReference type="InterPro" id="IPR001584">
    <property type="entry name" value="Integrase_cat-core"/>
</dbReference>
<dbReference type="Gene3D" id="3.30.70.270">
    <property type="match status" value="2"/>
</dbReference>
<dbReference type="InterPro" id="IPR043128">
    <property type="entry name" value="Rev_trsase/Diguanyl_cyclase"/>
</dbReference>
<dbReference type="AlphaFoldDB" id="A0A388KIA9"/>
<dbReference type="Proteomes" id="UP000265515">
    <property type="component" value="Unassembled WGS sequence"/>
</dbReference>
<dbReference type="Gramene" id="GBG69766">
    <property type="protein sequence ID" value="GBG69766"/>
    <property type="gene ID" value="CBR_g4597"/>
</dbReference>
<evidence type="ECO:0000256" key="2">
    <source>
        <dbReference type="ARBA" id="ARBA00022695"/>
    </source>
</evidence>
<feature type="compositionally biased region" description="Basic residues" evidence="8">
    <location>
        <begin position="572"/>
        <end position="581"/>
    </location>
</feature>
<evidence type="ECO:0000256" key="7">
    <source>
        <dbReference type="ARBA" id="ARBA00023268"/>
    </source>
</evidence>
<sequence length="699" mass="79415">MSSSLVAFTTGRVPVSSIFVARAFCSRQGMHLYTGRAQVRSVRVCGDAFSGTFQHAMNRIFQDYLDKFLIVYLDDILIFSRTVEEHVAHLDKVLSLLQQHQFKIKREKCEFSRTRILYLGHAISAEGLKPVDAKVASIRYWPRPQSVAEMRSFLGMTGYYRNFVKNYSIVAAALTDLTRLDTPWEWIDKCEAAFRHPKHSLTHHEVLKLPDPDKPFVVTTDASQYGIGVVLAQQEILAKSTYEKELYAIYKALTHWRHCLLGRFFYVRTDHQTLKWIRTQAVLFDALKRWIEVIDQYDFEPQYIKGEYNKVADALLCRPDFLGALITEFELADDVCKYARLVAMPEAAKTEYVIKLFKEHWVRDFGLPKSIVSDWDVRFTSELWKAATAEQGTQLQMTSGNHPEANGQTEQLNRVVQHLLRHYIKPNQVDWDEKLGPITGLYTTGVSPNSLLLTFKPRLPLDFLLPENQPAAAPGTLEFAYRYERLMQQAVEQMHRAQAAMIESENKLRRPSTFQVGDRVWVKASELGQEHGISRKLMPQYFGPWEVLDVVENDPDGPSMGKASRKETGEKSRKRAGKARRKEAGKERLEKRGQSEEKGGKGGKGHFSCCGAMRHPGGKSEEKGGKGGKGHFAGCGAAKHPGAKRAGKARRKEAGKEAGKEWEKRGERWKRPFGLLWCSEASRGLMCVLSCTRDNGHSP</sequence>
<feature type="domain" description="Integrase catalytic" evidence="9">
    <location>
        <begin position="297"/>
        <end position="468"/>
    </location>
</feature>
<keyword evidence="4" id="KW-0255">Endonuclease</keyword>
<accession>A0A388KIA9</accession>
<dbReference type="GO" id="GO:0003676">
    <property type="term" value="F:nucleic acid binding"/>
    <property type="evidence" value="ECO:0007669"/>
    <property type="project" value="InterPro"/>
</dbReference>
<dbReference type="InterPro" id="IPR012337">
    <property type="entry name" value="RNaseH-like_sf"/>
</dbReference>
<dbReference type="PROSITE" id="PS50994">
    <property type="entry name" value="INTEGRASE"/>
    <property type="match status" value="1"/>
</dbReference>
<dbReference type="CDD" id="cd09274">
    <property type="entry name" value="RNase_HI_RT_Ty3"/>
    <property type="match status" value="1"/>
</dbReference>
<keyword evidence="2" id="KW-0548">Nucleotidyltransferase</keyword>
<dbReference type="PANTHER" id="PTHR37984:SF5">
    <property type="entry name" value="PROTEIN NYNRIN-LIKE"/>
    <property type="match status" value="1"/>
</dbReference>
<keyword evidence="1" id="KW-0808">Transferase</keyword>
<dbReference type="Pfam" id="PF00078">
    <property type="entry name" value="RVT_1"/>
    <property type="match status" value="1"/>
</dbReference>
<organism evidence="10 11">
    <name type="scientific">Chara braunii</name>
    <name type="common">Braun's stonewort</name>
    <dbReference type="NCBI Taxonomy" id="69332"/>
    <lineage>
        <taxon>Eukaryota</taxon>
        <taxon>Viridiplantae</taxon>
        <taxon>Streptophyta</taxon>
        <taxon>Charophyceae</taxon>
        <taxon>Charales</taxon>
        <taxon>Characeae</taxon>
        <taxon>Chara</taxon>
    </lineage>
</organism>
<dbReference type="InterPro" id="IPR041577">
    <property type="entry name" value="RT_RNaseH_2"/>
</dbReference>
<dbReference type="EMBL" id="BFEA01000120">
    <property type="protein sequence ID" value="GBG69766.1"/>
    <property type="molecule type" value="Genomic_DNA"/>
</dbReference>
<evidence type="ECO:0000256" key="1">
    <source>
        <dbReference type="ARBA" id="ARBA00022679"/>
    </source>
</evidence>
<dbReference type="InterPro" id="IPR041373">
    <property type="entry name" value="RT_RNaseH"/>
</dbReference>
<dbReference type="PANTHER" id="PTHR37984">
    <property type="entry name" value="PROTEIN CBG26694"/>
    <property type="match status" value="1"/>
</dbReference>
<feature type="region of interest" description="Disordered" evidence="8">
    <location>
        <begin position="552"/>
        <end position="666"/>
    </location>
</feature>
<dbReference type="InterPro" id="IPR043502">
    <property type="entry name" value="DNA/RNA_pol_sf"/>
</dbReference>
<dbReference type="CDD" id="cd01647">
    <property type="entry name" value="RT_LTR"/>
    <property type="match status" value="1"/>
</dbReference>
<dbReference type="SUPFAM" id="SSF56672">
    <property type="entry name" value="DNA/RNA polymerases"/>
    <property type="match status" value="1"/>
</dbReference>
<dbReference type="InterPro" id="IPR000477">
    <property type="entry name" value="RT_dom"/>
</dbReference>
<proteinExistence type="predicted"/>
<keyword evidence="6" id="KW-0695">RNA-directed DNA polymerase</keyword>
<dbReference type="SUPFAM" id="SSF53098">
    <property type="entry name" value="Ribonuclease H-like"/>
    <property type="match status" value="1"/>
</dbReference>
<gene>
    <name evidence="10" type="ORF">CBR_g4597</name>
</gene>
<evidence type="ECO:0000313" key="11">
    <source>
        <dbReference type="Proteomes" id="UP000265515"/>
    </source>
</evidence>
<evidence type="ECO:0000313" key="10">
    <source>
        <dbReference type="EMBL" id="GBG69766.1"/>
    </source>
</evidence>
<keyword evidence="5" id="KW-0378">Hydrolase</keyword>
<name>A0A388KIA9_CHABU</name>
<dbReference type="Pfam" id="PF17917">
    <property type="entry name" value="RT_RNaseH"/>
    <property type="match status" value="1"/>
</dbReference>
<evidence type="ECO:0000256" key="6">
    <source>
        <dbReference type="ARBA" id="ARBA00022918"/>
    </source>
</evidence>
<dbReference type="FunFam" id="3.30.70.270:FF:000003">
    <property type="entry name" value="Transposon Ty3-G Gag-Pol polyprotein"/>
    <property type="match status" value="1"/>
</dbReference>
<feature type="compositionally biased region" description="Basic and acidic residues" evidence="8">
    <location>
        <begin position="652"/>
        <end position="666"/>
    </location>
</feature>
<dbReference type="InterPro" id="IPR036397">
    <property type="entry name" value="RNaseH_sf"/>
</dbReference>
<feature type="compositionally biased region" description="Basic and acidic residues" evidence="8">
    <location>
        <begin position="582"/>
        <end position="600"/>
    </location>
</feature>
<dbReference type="Gene3D" id="3.30.420.10">
    <property type="entry name" value="Ribonuclease H-like superfamily/Ribonuclease H"/>
    <property type="match status" value="1"/>
</dbReference>
<keyword evidence="11" id="KW-1185">Reference proteome</keyword>
<dbReference type="OrthoDB" id="2013610at2759"/>
<keyword evidence="7" id="KW-0511">Multifunctional enzyme</keyword>
<evidence type="ECO:0000256" key="4">
    <source>
        <dbReference type="ARBA" id="ARBA00022759"/>
    </source>
</evidence>
<evidence type="ECO:0000256" key="8">
    <source>
        <dbReference type="SAM" id="MobiDB-lite"/>
    </source>
</evidence>
<dbReference type="FunFam" id="3.30.70.270:FF:000020">
    <property type="entry name" value="Transposon Tf2-6 polyprotein-like Protein"/>
    <property type="match status" value="1"/>
</dbReference>
<evidence type="ECO:0000259" key="9">
    <source>
        <dbReference type="PROSITE" id="PS50994"/>
    </source>
</evidence>
<dbReference type="InterPro" id="IPR050951">
    <property type="entry name" value="Retrovirus_Pol_polyprotein"/>
</dbReference>
<dbReference type="GO" id="GO:0003824">
    <property type="term" value="F:catalytic activity"/>
    <property type="evidence" value="ECO:0007669"/>
    <property type="project" value="UniProtKB-KW"/>
</dbReference>
<feature type="compositionally biased region" description="Basic residues" evidence="8">
    <location>
        <begin position="641"/>
        <end position="651"/>
    </location>
</feature>
<reference evidence="10 11" key="1">
    <citation type="journal article" date="2018" name="Cell">
        <title>The Chara Genome: Secondary Complexity and Implications for Plant Terrestrialization.</title>
        <authorList>
            <person name="Nishiyama T."/>
            <person name="Sakayama H."/>
            <person name="Vries J.D."/>
            <person name="Buschmann H."/>
            <person name="Saint-Marcoux D."/>
            <person name="Ullrich K.K."/>
            <person name="Haas F.B."/>
            <person name="Vanderstraeten L."/>
            <person name="Becker D."/>
            <person name="Lang D."/>
            <person name="Vosolsobe S."/>
            <person name="Rombauts S."/>
            <person name="Wilhelmsson P.K.I."/>
            <person name="Janitza P."/>
            <person name="Kern R."/>
            <person name="Heyl A."/>
            <person name="Rumpler F."/>
            <person name="Villalobos L.I.A.C."/>
            <person name="Clay J.M."/>
            <person name="Skokan R."/>
            <person name="Toyoda A."/>
            <person name="Suzuki Y."/>
            <person name="Kagoshima H."/>
            <person name="Schijlen E."/>
            <person name="Tajeshwar N."/>
            <person name="Catarino B."/>
            <person name="Hetherington A.J."/>
            <person name="Saltykova A."/>
            <person name="Bonnot C."/>
            <person name="Breuninger H."/>
            <person name="Symeonidi A."/>
            <person name="Radhakrishnan G.V."/>
            <person name="Van Nieuwerburgh F."/>
            <person name="Deforce D."/>
            <person name="Chang C."/>
            <person name="Karol K.G."/>
            <person name="Hedrich R."/>
            <person name="Ulvskov P."/>
            <person name="Glockner G."/>
            <person name="Delwiche C.F."/>
            <person name="Petrasek J."/>
            <person name="Van de Peer Y."/>
            <person name="Friml J."/>
            <person name="Beilby M."/>
            <person name="Dolan L."/>
            <person name="Kohara Y."/>
            <person name="Sugano S."/>
            <person name="Fujiyama A."/>
            <person name="Delaux P.-M."/>
            <person name="Quint M."/>
            <person name="TheiBen G."/>
            <person name="Hagemann M."/>
            <person name="Harholt J."/>
            <person name="Dunand C."/>
            <person name="Zachgo S."/>
            <person name="Langdale J."/>
            <person name="Maumus F."/>
            <person name="Straeten D.V.D."/>
            <person name="Gould S.B."/>
            <person name="Rensing S.A."/>
        </authorList>
    </citation>
    <scope>NUCLEOTIDE SEQUENCE [LARGE SCALE GENOMIC DNA]</scope>
    <source>
        <strain evidence="10 11">S276</strain>
    </source>
</reference>
<dbReference type="GO" id="GO:0015074">
    <property type="term" value="P:DNA integration"/>
    <property type="evidence" value="ECO:0007669"/>
    <property type="project" value="InterPro"/>
</dbReference>
<evidence type="ECO:0000256" key="3">
    <source>
        <dbReference type="ARBA" id="ARBA00022722"/>
    </source>
</evidence>
<evidence type="ECO:0000256" key="5">
    <source>
        <dbReference type="ARBA" id="ARBA00022801"/>
    </source>
</evidence>
<comment type="caution">
    <text evidence="10">The sequence shown here is derived from an EMBL/GenBank/DDBJ whole genome shotgun (WGS) entry which is preliminary data.</text>
</comment>
<protein>
    <recommendedName>
        <fullName evidence="9">Integrase catalytic domain-containing protein</fullName>
    </recommendedName>
</protein>
<keyword evidence="3" id="KW-0540">Nuclease</keyword>